<dbReference type="EMBL" id="AP006270">
    <property type="protein sequence ID" value="BAC67340.1"/>
    <property type="molecule type" value="Genomic_DNA"/>
</dbReference>
<organism evidence="1 2">
    <name type="scientific">Adoxophyes honmai nucleopolyhedrovirus</name>
    <dbReference type="NCBI Taxonomy" id="224399"/>
    <lineage>
        <taxon>Viruses</taxon>
        <taxon>Viruses incertae sedis</taxon>
        <taxon>Naldaviricetes</taxon>
        <taxon>Lefavirales</taxon>
        <taxon>Baculoviridae</taxon>
        <taxon>Alphabaculovirus</taxon>
        <taxon>Alphabaculovirus adhonmai</taxon>
    </lineage>
</organism>
<evidence type="ECO:0000313" key="1">
    <source>
        <dbReference type="EMBL" id="BAC67340.1"/>
    </source>
</evidence>
<dbReference type="GeneID" id="1485794"/>
<reference evidence="1 2" key="1">
    <citation type="journal article" date="2003" name="Virology">
        <title>Genome sequence and organization of a nucleopolyhedrovirus isolated from the smaller tea tortrix, Adoxophyes honmai.</title>
        <authorList>
            <person name="Nakai M."/>
            <person name="Goto C."/>
            <person name="Kang W."/>
            <person name="Shikata M."/>
            <person name="Luque T."/>
            <person name="Kunimi Y."/>
        </authorList>
    </citation>
    <scope>NUCLEOTIDE SEQUENCE [LARGE SCALE GENOMIC DNA]</scope>
    <source>
        <strain evidence="1 2">ADN001</strain>
    </source>
</reference>
<dbReference type="KEGG" id="vg:1485794"/>
<name>Q80LK7_NPVAH</name>
<protein>
    <submittedName>
        <fullName evidence="1">Uncharacterized protein</fullName>
    </submittedName>
</protein>
<proteinExistence type="predicted"/>
<dbReference type="RefSeq" id="NP_818736.1">
    <property type="nucleotide sequence ID" value="NC_004690.1"/>
</dbReference>
<dbReference type="Proteomes" id="UP000232720">
    <property type="component" value="Genome"/>
</dbReference>
<organismHost>
    <name type="scientific">Adoxophyes honmai</name>
    <name type="common">Smaller tea tortrix moth</name>
    <dbReference type="NCBI Taxonomy" id="85585"/>
</organismHost>
<keyword evidence="2" id="KW-1185">Reference proteome</keyword>
<evidence type="ECO:0000313" key="2">
    <source>
        <dbReference type="Proteomes" id="UP000232720"/>
    </source>
</evidence>
<sequence length="370" mass="44159">MISQLRSSSFKPFLYYNEDYVIPTKKKNPFMNLQNFTKCLCYKGKNEDVAVFEQVQCYKEKISDAYAKQLVNGFIRMCLPNERLCGNYFDKVIMVMQYIDQLDYSQKKPLGLYAFLYQINERKEEQYLYIIKRALKQMNYCRLPLSKLWVFVYWCLRLTYHCESSFTEAFALILQKIQQTKTKQVPAYIIKLQVCLQRAITSLYVDLLNRPSLYVKFVKVLSKFNYMHDVNKFIEHIIQLGKTDLKLYDLIFLKKTITIDIIDDVYLPVISGGAIALIKNNIDVLNTMLKIPKKKIQKVKYNSWGWDLNTLQYRHNTNRNDCIYLKKTLENINNYQYELSMIVNKTIFCNEAMFNSDDEEEQLQNVFYRR</sequence>
<accession>Q80LK7</accession>